<organism evidence="3 4">
    <name type="scientific">Oedothorax gibbosus</name>
    <dbReference type="NCBI Taxonomy" id="931172"/>
    <lineage>
        <taxon>Eukaryota</taxon>
        <taxon>Metazoa</taxon>
        <taxon>Ecdysozoa</taxon>
        <taxon>Arthropoda</taxon>
        <taxon>Chelicerata</taxon>
        <taxon>Arachnida</taxon>
        <taxon>Araneae</taxon>
        <taxon>Araneomorphae</taxon>
        <taxon>Entelegynae</taxon>
        <taxon>Araneoidea</taxon>
        <taxon>Linyphiidae</taxon>
        <taxon>Erigoninae</taxon>
        <taxon>Oedothorax</taxon>
    </lineage>
</organism>
<feature type="domain" description="UAS" evidence="2">
    <location>
        <begin position="63"/>
        <end position="182"/>
    </location>
</feature>
<dbReference type="GO" id="GO:0043161">
    <property type="term" value="P:proteasome-mediated ubiquitin-dependent protein catabolic process"/>
    <property type="evidence" value="ECO:0007669"/>
    <property type="project" value="TreeGrafter"/>
</dbReference>
<keyword evidence="4" id="KW-1185">Reference proteome</keyword>
<dbReference type="Gene3D" id="3.40.30.10">
    <property type="entry name" value="Glutaredoxin"/>
    <property type="match status" value="1"/>
</dbReference>
<evidence type="ECO:0000259" key="2">
    <source>
        <dbReference type="SMART" id="SM00594"/>
    </source>
</evidence>
<evidence type="ECO:0000313" key="4">
    <source>
        <dbReference type="Proteomes" id="UP000827092"/>
    </source>
</evidence>
<dbReference type="PANTHER" id="PTHR23322">
    <property type="entry name" value="FAS-ASSOCIATED PROTEIN"/>
    <property type="match status" value="1"/>
</dbReference>
<dbReference type="Proteomes" id="UP000827092">
    <property type="component" value="Unassembled WGS sequence"/>
</dbReference>
<dbReference type="InterPro" id="IPR050730">
    <property type="entry name" value="UBX_domain-protein"/>
</dbReference>
<feature type="region of interest" description="Disordered" evidence="1">
    <location>
        <begin position="1"/>
        <end position="23"/>
    </location>
</feature>
<reference evidence="3 4" key="1">
    <citation type="journal article" date="2022" name="Nat. Ecol. Evol.">
        <title>A masculinizing supergene underlies an exaggerated male reproductive morph in a spider.</title>
        <authorList>
            <person name="Hendrickx F."/>
            <person name="De Corte Z."/>
            <person name="Sonet G."/>
            <person name="Van Belleghem S.M."/>
            <person name="Kostlbacher S."/>
            <person name="Vangestel C."/>
        </authorList>
    </citation>
    <scope>NUCLEOTIDE SEQUENCE [LARGE SCALE GENOMIC DNA]</scope>
    <source>
        <tissue evidence="3">Whole body</tissue>
    </source>
</reference>
<protein>
    <recommendedName>
        <fullName evidence="2">UAS domain-containing protein</fullName>
    </recommendedName>
</protein>
<dbReference type="CDD" id="cd02958">
    <property type="entry name" value="UAS"/>
    <property type="match status" value="1"/>
</dbReference>
<dbReference type="SMART" id="SM00594">
    <property type="entry name" value="UAS"/>
    <property type="match status" value="1"/>
</dbReference>
<dbReference type="EMBL" id="JAFNEN010000208">
    <property type="protein sequence ID" value="KAG8189664.1"/>
    <property type="molecule type" value="Genomic_DNA"/>
</dbReference>
<evidence type="ECO:0000313" key="3">
    <source>
        <dbReference type="EMBL" id="KAG8189664.1"/>
    </source>
</evidence>
<dbReference type="Pfam" id="PF13899">
    <property type="entry name" value="Thioredoxin_7"/>
    <property type="match status" value="1"/>
</dbReference>
<dbReference type="GO" id="GO:0043130">
    <property type="term" value="F:ubiquitin binding"/>
    <property type="evidence" value="ECO:0007669"/>
    <property type="project" value="TreeGrafter"/>
</dbReference>
<dbReference type="InterPro" id="IPR006577">
    <property type="entry name" value="UAS"/>
</dbReference>
<accession>A0AAV6UZJ9</accession>
<proteinExistence type="predicted"/>
<name>A0AAV6UZJ9_9ARAC</name>
<dbReference type="GO" id="GO:0005634">
    <property type="term" value="C:nucleus"/>
    <property type="evidence" value="ECO:0007669"/>
    <property type="project" value="TreeGrafter"/>
</dbReference>
<evidence type="ECO:0000256" key="1">
    <source>
        <dbReference type="SAM" id="MobiDB-lite"/>
    </source>
</evidence>
<dbReference type="InterPro" id="IPR036249">
    <property type="entry name" value="Thioredoxin-like_sf"/>
</dbReference>
<dbReference type="SUPFAM" id="SSF52833">
    <property type="entry name" value="Thioredoxin-like"/>
    <property type="match status" value="1"/>
</dbReference>
<dbReference type="AlphaFoldDB" id="A0AAV6UZJ9"/>
<dbReference type="PANTHER" id="PTHR23322:SF6">
    <property type="entry name" value="UBX DOMAIN-CONTAINING PROTEIN 7"/>
    <property type="match status" value="1"/>
</dbReference>
<gene>
    <name evidence="3" type="ORF">JTE90_018511</name>
</gene>
<comment type="caution">
    <text evidence="3">The sequence shown here is derived from an EMBL/GenBank/DDBJ whole genome shotgun (WGS) entry which is preliminary data.</text>
</comment>
<sequence>MELSTNTEDFPETQEKTSDVSNRIRSPIRPVRETIIENYRLRFQTDSSKNINPYKAEPKKPVKKANPYVLGLNRYSFRTARDEAQKARKWLMVNVVKSTKSGLEQNRNVWKNKNVKDLVSKDFILWRVNQKNPYGKWYEQFYKPVEFPYVAILDPRTGEKLQVWHKMDPSDLLKCVEDFLLDYKNLWDRSEEEDYNEENSE</sequence>